<evidence type="ECO:0000259" key="2">
    <source>
        <dbReference type="Pfam" id="PF00174"/>
    </source>
</evidence>
<evidence type="ECO:0000313" key="3">
    <source>
        <dbReference type="EMBL" id="PMS16016.1"/>
    </source>
</evidence>
<name>A0A2N7VFU0_9BURK</name>
<evidence type="ECO:0000313" key="4">
    <source>
        <dbReference type="Proteomes" id="UP000235616"/>
    </source>
</evidence>
<feature type="signal peptide" evidence="1">
    <location>
        <begin position="1"/>
        <end position="25"/>
    </location>
</feature>
<keyword evidence="4" id="KW-1185">Reference proteome</keyword>
<dbReference type="InterPro" id="IPR000572">
    <property type="entry name" value="OxRdtase_Mopterin-bd_dom"/>
</dbReference>
<dbReference type="AlphaFoldDB" id="A0A2N7VFU0"/>
<proteinExistence type="predicted"/>
<comment type="caution">
    <text evidence="3">The sequence shown here is derived from an EMBL/GenBank/DDBJ whole genome shotgun (WGS) entry which is preliminary data.</text>
</comment>
<sequence>MEARMRVVVGWILLFIALAFRPAFASGDDAMLTVGGNIEHVTDQASHTYRFSKADLLALGTSTIKTSTNWTPVSVWRGPSLQSVLQKVGAHGEVLRVYALDDYEHDVPVSDVQKYGVILAFERNGVPLAPNKFGPLMLVYPRDAEPDALNRASIEARFVWQIYKIVVK</sequence>
<evidence type="ECO:0000256" key="1">
    <source>
        <dbReference type="SAM" id="SignalP"/>
    </source>
</evidence>
<feature type="domain" description="Oxidoreductase molybdopterin-binding" evidence="2">
    <location>
        <begin position="69"/>
        <end position="141"/>
    </location>
</feature>
<dbReference type="Gene3D" id="3.90.420.10">
    <property type="entry name" value="Oxidoreductase, molybdopterin-binding domain"/>
    <property type="match status" value="1"/>
</dbReference>
<dbReference type="InterPro" id="IPR036374">
    <property type="entry name" value="OxRdtase_Mopterin-bd_sf"/>
</dbReference>
<dbReference type="Pfam" id="PF00174">
    <property type="entry name" value="Oxidored_molyb"/>
    <property type="match status" value="1"/>
</dbReference>
<dbReference type="EMBL" id="PNYA01000027">
    <property type="protein sequence ID" value="PMS16016.1"/>
    <property type="molecule type" value="Genomic_DNA"/>
</dbReference>
<keyword evidence="1" id="KW-0732">Signal</keyword>
<gene>
    <name evidence="3" type="ORF">C0Z18_25180</name>
</gene>
<dbReference type="SUPFAM" id="SSF56524">
    <property type="entry name" value="Oxidoreductase molybdopterin-binding domain"/>
    <property type="match status" value="1"/>
</dbReference>
<organism evidence="3 4">
    <name type="scientific">Trinickia dabaoshanensis</name>
    <dbReference type="NCBI Taxonomy" id="564714"/>
    <lineage>
        <taxon>Bacteria</taxon>
        <taxon>Pseudomonadati</taxon>
        <taxon>Pseudomonadota</taxon>
        <taxon>Betaproteobacteria</taxon>
        <taxon>Burkholderiales</taxon>
        <taxon>Burkholderiaceae</taxon>
        <taxon>Trinickia</taxon>
    </lineage>
</organism>
<protein>
    <submittedName>
        <fullName evidence="3">Oxidoreductase</fullName>
    </submittedName>
</protein>
<dbReference type="Proteomes" id="UP000235616">
    <property type="component" value="Unassembled WGS sequence"/>
</dbReference>
<reference evidence="3 4" key="1">
    <citation type="submission" date="2018-01" db="EMBL/GenBank/DDBJ databases">
        <title>Whole genome analyses suggest that Burkholderia sensu lato contains two further novel genera in the rhizoxinica-symbiotica group Mycetohabitans gen. nov., and Trinickia gen. nov.: implications for the evolution of diazotrophy and nodulation in the Burkholderiaceae.</title>
        <authorList>
            <person name="Estrada-de los Santos P."/>
            <person name="Palmer M."/>
            <person name="Chavez-Ramirez B."/>
            <person name="Beukes C."/>
            <person name="Steenkamp E.T."/>
            <person name="Hirsch A.M."/>
            <person name="Manyaka P."/>
            <person name="Maluk M."/>
            <person name="Lafos M."/>
            <person name="Crook M."/>
            <person name="Gross E."/>
            <person name="Simon M.F."/>
            <person name="Bueno dos Reis Junior F."/>
            <person name="Poole P.S."/>
            <person name="Venter S.N."/>
            <person name="James E.K."/>
        </authorList>
    </citation>
    <scope>NUCLEOTIDE SEQUENCE [LARGE SCALE GENOMIC DNA]</scope>
    <source>
        <strain evidence="3 4">GIMN1.004</strain>
    </source>
</reference>
<feature type="chain" id="PRO_5014918535" evidence="1">
    <location>
        <begin position="26"/>
        <end position="168"/>
    </location>
</feature>
<accession>A0A2N7VFU0</accession>